<dbReference type="AlphaFoldDB" id="A0A937G2N2"/>
<proteinExistence type="inferred from homology"/>
<dbReference type="Gene3D" id="3.40.30.10">
    <property type="entry name" value="Glutaredoxin"/>
    <property type="match status" value="1"/>
</dbReference>
<keyword evidence="4" id="KW-1185">Reference proteome</keyword>
<dbReference type="InterPro" id="IPR036249">
    <property type="entry name" value="Thioredoxin-like_sf"/>
</dbReference>
<sequence>MQFHPNELLLIYHDPSSSTGKQTRAYARSVSNHVNEVDLHNVRFTTTLWKEILNMLDCKPKDLLDKSNPEYQAKVRGNTFTMTGWLEVLMNNPHLLKAPIAVFNNRAVVCQKPTDILKLEVNSRSSSKVPPHLRPRVIE</sequence>
<dbReference type="PROSITE" id="PS51353">
    <property type="entry name" value="ARSC"/>
    <property type="match status" value="1"/>
</dbReference>
<evidence type="ECO:0000256" key="1">
    <source>
        <dbReference type="ARBA" id="ARBA00007198"/>
    </source>
</evidence>
<protein>
    <submittedName>
        <fullName evidence="3">Glutaredoxin</fullName>
    </submittedName>
</protein>
<accession>A0A937G2N2</accession>
<evidence type="ECO:0000256" key="2">
    <source>
        <dbReference type="PROSITE-ProRule" id="PRU01282"/>
    </source>
</evidence>
<comment type="similarity">
    <text evidence="1 2">Belongs to the ArsC family.</text>
</comment>
<name>A0A937G2N2_9BACT</name>
<dbReference type="Proteomes" id="UP000614216">
    <property type="component" value="Unassembled WGS sequence"/>
</dbReference>
<dbReference type="EMBL" id="JAEUGD010000066">
    <property type="protein sequence ID" value="MBL6449121.1"/>
    <property type="molecule type" value="Genomic_DNA"/>
</dbReference>
<dbReference type="Pfam" id="PF03960">
    <property type="entry name" value="ArsC"/>
    <property type="match status" value="1"/>
</dbReference>
<evidence type="ECO:0000313" key="4">
    <source>
        <dbReference type="Proteomes" id="UP000614216"/>
    </source>
</evidence>
<reference evidence="3" key="1">
    <citation type="submission" date="2021-01" db="EMBL/GenBank/DDBJ databases">
        <title>Fulvivirga kasyanovii gen. nov., sp nov., a novel member of the phylum Bacteroidetes isolated from seawater in a mussel farm.</title>
        <authorList>
            <person name="Zhao L.-H."/>
            <person name="Wang Z.-J."/>
        </authorList>
    </citation>
    <scope>NUCLEOTIDE SEQUENCE</scope>
    <source>
        <strain evidence="3">29W222</strain>
    </source>
</reference>
<evidence type="ECO:0000313" key="3">
    <source>
        <dbReference type="EMBL" id="MBL6449121.1"/>
    </source>
</evidence>
<dbReference type="InterPro" id="IPR006660">
    <property type="entry name" value="Arsenate_reductase-like"/>
</dbReference>
<comment type="caution">
    <text evidence="3">The sequence shown here is derived from an EMBL/GenBank/DDBJ whole genome shotgun (WGS) entry which is preliminary data.</text>
</comment>
<dbReference type="SUPFAM" id="SSF52833">
    <property type="entry name" value="Thioredoxin-like"/>
    <property type="match status" value="1"/>
</dbReference>
<organism evidence="3 4">
    <name type="scientific">Fulvivirga marina</name>
    <dbReference type="NCBI Taxonomy" id="2494733"/>
    <lineage>
        <taxon>Bacteria</taxon>
        <taxon>Pseudomonadati</taxon>
        <taxon>Bacteroidota</taxon>
        <taxon>Cytophagia</taxon>
        <taxon>Cytophagales</taxon>
        <taxon>Fulvivirgaceae</taxon>
        <taxon>Fulvivirga</taxon>
    </lineage>
</organism>
<gene>
    <name evidence="3" type="ORF">JMN32_22610</name>
</gene>
<dbReference type="PANTHER" id="PTHR30041">
    <property type="entry name" value="ARSENATE REDUCTASE"/>
    <property type="match status" value="1"/>
</dbReference>
<dbReference type="PANTHER" id="PTHR30041:SF4">
    <property type="entry name" value="ARSENATE REDUCTASE"/>
    <property type="match status" value="1"/>
</dbReference>